<dbReference type="GO" id="GO:0015562">
    <property type="term" value="F:efflux transmembrane transporter activity"/>
    <property type="evidence" value="ECO:0007669"/>
    <property type="project" value="TreeGrafter"/>
</dbReference>
<evidence type="ECO:0000256" key="2">
    <source>
        <dbReference type="SAM" id="MobiDB-lite"/>
    </source>
</evidence>
<evidence type="ECO:0000256" key="1">
    <source>
        <dbReference type="SAM" id="Coils"/>
    </source>
</evidence>
<comment type="caution">
    <text evidence="4">The sequence shown here is derived from an EMBL/GenBank/DDBJ whole genome shotgun (WGS) entry which is preliminary data.</text>
</comment>
<dbReference type="Gene3D" id="2.40.420.20">
    <property type="match status" value="1"/>
</dbReference>
<dbReference type="InterPro" id="IPR058625">
    <property type="entry name" value="MdtA-like_BSH"/>
</dbReference>
<feature type="region of interest" description="Disordered" evidence="2">
    <location>
        <begin position="1"/>
        <end position="24"/>
    </location>
</feature>
<dbReference type="SUPFAM" id="SSF111369">
    <property type="entry name" value="HlyD-like secretion proteins"/>
    <property type="match status" value="2"/>
</dbReference>
<evidence type="ECO:0000313" key="4">
    <source>
        <dbReference type="EMBL" id="OLV17717.1"/>
    </source>
</evidence>
<dbReference type="Pfam" id="PF25917">
    <property type="entry name" value="BSH_RND"/>
    <property type="match status" value="1"/>
</dbReference>
<feature type="compositionally biased region" description="Gly residues" evidence="2">
    <location>
        <begin position="180"/>
        <end position="194"/>
    </location>
</feature>
<evidence type="ECO:0000259" key="3">
    <source>
        <dbReference type="Pfam" id="PF25917"/>
    </source>
</evidence>
<feature type="domain" description="Multidrug resistance protein MdtA-like barrel-sandwich hybrid" evidence="3">
    <location>
        <begin position="225"/>
        <end position="415"/>
    </location>
</feature>
<dbReference type="EMBL" id="MSTI01000091">
    <property type="protein sequence ID" value="OLV17717.1"/>
    <property type="molecule type" value="Genomic_DNA"/>
</dbReference>
<dbReference type="RefSeq" id="WP_217694896.1">
    <property type="nucleotide sequence ID" value="NZ_MSTI01000091.1"/>
</dbReference>
<reference evidence="4 5" key="1">
    <citation type="submission" date="2017-01" db="EMBL/GenBank/DDBJ databases">
        <title>Genome Analysis of Deinococcus marmoris KOPRI26562.</title>
        <authorList>
            <person name="Kim J.H."/>
            <person name="Oh H.-M."/>
        </authorList>
    </citation>
    <scope>NUCLEOTIDE SEQUENCE [LARGE SCALE GENOMIC DNA]</scope>
    <source>
        <strain evidence="4 5">KOPRI26562</strain>
    </source>
</reference>
<feature type="compositionally biased region" description="Gly residues" evidence="2">
    <location>
        <begin position="54"/>
        <end position="70"/>
    </location>
</feature>
<gene>
    <name evidence="4" type="ORF">BOO71_0007993</name>
</gene>
<protein>
    <submittedName>
        <fullName evidence="4">PE-PGRS virulence associated protein</fullName>
    </submittedName>
</protein>
<feature type="coiled-coil region" evidence="1">
    <location>
        <begin position="258"/>
        <end position="285"/>
    </location>
</feature>
<dbReference type="STRING" id="249408.BOO71_0007993"/>
<dbReference type="GO" id="GO:1990281">
    <property type="term" value="C:efflux pump complex"/>
    <property type="evidence" value="ECO:0007669"/>
    <property type="project" value="TreeGrafter"/>
</dbReference>
<dbReference type="AlphaFoldDB" id="A0A1U7NXT6"/>
<dbReference type="Proteomes" id="UP000186607">
    <property type="component" value="Unassembled WGS sequence"/>
</dbReference>
<feature type="compositionally biased region" description="Gly residues" evidence="2">
    <location>
        <begin position="111"/>
        <end position="138"/>
    </location>
</feature>
<name>A0A1U7NXT6_9DEIO</name>
<dbReference type="Gene3D" id="1.10.287.470">
    <property type="entry name" value="Helix hairpin bin"/>
    <property type="match status" value="1"/>
</dbReference>
<feature type="compositionally biased region" description="Low complexity" evidence="2">
    <location>
        <begin position="71"/>
        <end position="86"/>
    </location>
</feature>
<keyword evidence="1" id="KW-0175">Coiled coil</keyword>
<accession>A0A1U7NXT6</accession>
<feature type="region of interest" description="Disordered" evidence="2">
    <location>
        <begin position="53"/>
        <end position="196"/>
    </location>
</feature>
<feature type="compositionally biased region" description="Gly residues" evidence="2">
    <location>
        <begin position="87"/>
        <end position="103"/>
    </location>
</feature>
<dbReference type="PANTHER" id="PTHR30469:SF15">
    <property type="entry name" value="HLYD FAMILY OF SECRETION PROTEINS"/>
    <property type="match status" value="1"/>
</dbReference>
<feature type="compositionally biased region" description="Gly residues" evidence="2">
    <location>
        <begin position="148"/>
        <end position="172"/>
    </location>
</feature>
<evidence type="ECO:0000313" key="5">
    <source>
        <dbReference type="Proteomes" id="UP000186607"/>
    </source>
</evidence>
<organism evidence="4 5">
    <name type="scientific">Deinococcus marmoris</name>
    <dbReference type="NCBI Taxonomy" id="249408"/>
    <lineage>
        <taxon>Bacteria</taxon>
        <taxon>Thermotogati</taxon>
        <taxon>Deinococcota</taxon>
        <taxon>Deinococci</taxon>
        <taxon>Deinococcales</taxon>
        <taxon>Deinococcaceae</taxon>
        <taxon>Deinococcus</taxon>
    </lineage>
</organism>
<dbReference type="Gene3D" id="2.40.50.100">
    <property type="match status" value="2"/>
</dbReference>
<feature type="compositionally biased region" description="Pro residues" evidence="2">
    <location>
        <begin position="1"/>
        <end position="12"/>
    </location>
</feature>
<proteinExistence type="predicted"/>
<dbReference type="PANTHER" id="PTHR30469">
    <property type="entry name" value="MULTIDRUG RESISTANCE PROTEIN MDTA"/>
    <property type="match status" value="1"/>
</dbReference>
<sequence length="575" mass="55596">MSSPEVPVPENPPRGASTRAPRRRLPAWAITIPLLCVAAYGGYRLGQTPAAPQAGGGFGQRQAGQTGGAGRQTTGAQGAGQAATGQAGAGAAAGTGRSGGGQFGSAQAGQGAAGAGGAGRRQGAGEAGGGQTGAGQTGAGQNAAAGQGRAGAAGEGQARGGQAGAGQTGAGQGQFRRGAGAAGAGGAGTGGTRGGVTIPVTAVAVKTGTLTTNRSNTGTVAAAQTATVNSRSSGTVSSINAQVGQDVKAAQTVVLLSNPDLNASVQSAQNALQSAQAQLANQSSTLSDNRTQLNQAVTSAQLALSNARQNYAGSKALFDVGALARTALDAQNLAVQQAEGNLITAQANLNANATARTTGLRNLQISVDNARISLSQAQAAAANVKVTAPFDGQLTALPVTGGEYLNAGTPAFSLVSTARTLTFNVPPAEAASMNVGRQLSFLAGQSKYVVKVAQNPGSPTGGSVPITARFIGDTLPALGTVGAVQYASTVGKGALIPSTALQSDNNKALVYLLDGGKAKLQNVTVIGQANGQAVVSGLTADMQIIDQPPAGLIDGANVSTGGGGQGGGFGGFGGG</sequence>
<keyword evidence="5" id="KW-1185">Reference proteome</keyword>